<comment type="caution">
    <text evidence="9">The sequence shown here is derived from an EMBL/GenBank/DDBJ whole genome shotgun (WGS) entry which is preliminary data.</text>
</comment>
<dbReference type="Pfam" id="PF03105">
    <property type="entry name" value="SPX"/>
    <property type="match status" value="1"/>
</dbReference>
<proteinExistence type="inferred from homology"/>
<sequence length="643" mass="71317">MLSTTPLLKYYINYKLMKKKVKQYAHQIEIGSLDRRRVLKDFSRMLDIQIETIVLFLLEQQGLLASRIAKLGEQQDSLQEQPDISKISNLREAYRAVGRDLLKLLFFVEMNAIGLRKILKKFDKRFGYRFTDYYVRTRANHPYSQLQQVFKHVGLGAVVGAISRNLADLQDRQGSYLSIYDEAALPLQDSVIVSIKAAVDRLTHSTNFLDFLARHAFIMQDELPTPTEDYEDDQRYHFMSLLLNLANTFLYMVNTYIIVPTADDYSLSLGAAATVCGIVIGAMAVAQIFSSVYFSAWSNKSYFKPLIFSSIVLVVGNTLYALAYNMNSIAVLLIGRLFCGLGSARAVNRRYISDCVPLKIRMQASAGFVSASALGMACGPALGGLLQTDFTIHGITFNQETLPGWIMAVAWLVYLVWLWIAFKEPSRETEEQHTPQAPNDDDGSFVMADQVDNSALEDGLAQPLLLGSEKTQEDDDGDQECDGSEEPPEESRQPVASIASAYRLLTPSVKVITTYYFSWSTSTVAVFLACLGLTVLPVNIAVGSYFSNMFEDRQMLFASEIMVCVGVLLSFHVIGVNLSLLSRVMSSRLSRGTYNGGLLSTEAGTIARVIADATITLAGFLGESRLLNITLIPSLSQIDVPVG</sequence>
<keyword evidence="2 7" id="KW-0812">Transmembrane</keyword>
<feature type="transmembrane region" description="Helical" evidence="7">
    <location>
        <begin position="271"/>
        <end position="294"/>
    </location>
</feature>
<dbReference type="InterPro" id="IPR045264">
    <property type="entry name" value="SPXM_SPX_plant"/>
</dbReference>
<dbReference type="InterPro" id="IPR051068">
    <property type="entry name" value="MFS_Domain-Containing_Protein"/>
</dbReference>
<evidence type="ECO:0000256" key="3">
    <source>
        <dbReference type="ARBA" id="ARBA00022989"/>
    </source>
</evidence>
<dbReference type="PROSITE" id="PS51382">
    <property type="entry name" value="SPX"/>
    <property type="match status" value="1"/>
</dbReference>
<evidence type="ECO:0000256" key="5">
    <source>
        <dbReference type="ARBA" id="ARBA00044504"/>
    </source>
</evidence>
<comment type="similarity">
    <text evidence="5">Belongs to the major facilitator superfamily. Phosphate:H(+) symporter (TC 2.A.1.9) family.</text>
</comment>
<dbReference type="GO" id="GO:1905011">
    <property type="term" value="P:transmembrane phosphate ion transport from cytosol to vacuole"/>
    <property type="evidence" value="ECO:0007669"/>
    <property type="project" value="TreeGrafter"/>
</dbReference>
<name>A0A6A4LFV1_9ERIC</name>
<dbReference type="PANTHER" id="PTHR23510:SF75">
    <property type="entry name" value="SPX DOMAIN-CONTAINING PROTEIN"/>
    <property type="match status" value="1"/>
</dbReference>
<evidence type="ECO:0000256" key="4">
    <source>
        <dbReference type="ARBA" id="ARBA00023136"/>
    </source>
</evidence>
<reference evidence="9 10" key="1">
    <citation type="journal article" date="2019" name="Genome Biol. Evol.">
        <title>The Rhododendron genome and chromosomal organization provide insight into shared whole-genome duplications across the heath family (Ericaceae).</title>
        <authorList>
            <person name="Soza V.L."/>
            <person name="Lindsley D."/>
            <person name="Waalkes A."/>
            <person name="Ramage E."/>
            <person name="Patwardhan R.P."/>
            <person name="Burton J.N."/>
            <person name="Adey A."/>
            <person name="Kumar A."/>
            <person name="Qiu R."/>
            <person name="Shendure J."/>
            <person name="Hall B."/>
        </authorList>
    </citation>
    <scope>NUCLEOTIDE SEQUENCE [LARGE SCALE GENOMIC DNA]</scope>
    <source>
        <strain evidence="9">RSF 1966-606</strain>
    </source>
</reference>
<feature type="domain" description="SPX" evidence="8">
    <location>
        <begin position="1"/>
        <end position="136"/>
    </location>
</feature>
<protein>
    <recommendedName>
        <fullName evidence="8">SPX domain-containing protein</fullName>
    </recommendedName>
</protein>
<dbReference type="Proteomes" id="UP000428333">
    <property type="component" value="Linkage Group LG05"/>
</dbReference>
<dbReference type="AlphaFoldDB" id="A0A6A4LFV1"/>
<dbReference type="InterPro" id="IPR011701">
    <property type="entry name" value="MFS"/>
</dbReference>
<feature type="transmembrane region" description="Helical" evidence="7">
    <location>
        <begin position="515"/>
        <end position="536"/>
    </location>
</feature>
<accession>A0A6A4LFV1</accession>
<keyword evidence="10" id="KW-1185">Reference proteome</keyword>
<evidence type="ECO:0000259" key="8">
    <source>
        <dbReference type="PROSITE" id="PS51382"/>
    </source>
</evidence>
<organism evidence="9 10">
    <name type="scientific">Rhododendron williamsianum</name>
    <dbReference type="NCBI Taxonomy" id="262921"/>
    <lineage>
        <taxon>Eukaryota</taxon>
        <taxon>Viridiplantae</taxon>
        <taxon>Streptophyta</taxon>
        <taxon>Embryophyta</taxon>
        <taxon>Tracheophyta</taxon>
        <taxon>Spermatophyta</taxon>
        <taxon>Magnoliopsida</taxon>
        <taxon>eudicotyledons</taxon>
        <taxon>Gunneridae</taxon>
        <taxon>Pentapetalae</taxon>
        <taxon>asterids</taxon>
        <taxon>Ericales</taxon>
        <taxon>Ericaceae</taxon>
        <taxon>Ericoideae</taxon>
        <taxon>Rhodoreae</taxon>
        <taxon>Rhododendron</taxon>
    </lineage>
</organism>
<dbReference type="GO" id="GO:0009705">
    <property type="term" value="C:plant-type vacuole membrane"/>
    <property type="evidence" value="ECO:0007669"/>
    <property type="project" value="TreeGrafter"/>
</dbReference>
<gene>
    <name evidence="9" type="ORF">C3L33_08593</name>
</gene>
<feature type="transmembrane region" description="Helical" evidence="7">
    <location>
        <begin position="360"/>
        <end position="382"/>
    </location>
</feature>
<dbReference type="OrthoDB" id="5588846at2759"/>
<feature type="non-terminal residue" evidence="9">
    <location>
        <position position="1"/>
    </location>
</feature>
<evidence type="ECO:0000256" key="1">
    <source>
        <dbReference type="ARBA" id="ARBA00004141"/>
    </source>
</evidence>
<comment type="subcellular location">
    <subcellularLocation>
        <location evidence="1">Membrane</location>
        <topology evidence="1">Multi-pass membrane protein</topology>
    </subcellularLocation>
</comment>
<feature type="transmembrane region" description="Helical" evidence="7">
    <location>
        <begin position="402"/>
        <end position="422"/>
    </location>
</feature>
<dbReference type="InterPro" id="IPR004331">
    <property type="entry name" value="SPX_dom"/>
</dbReference>
<evidence type="ECO:0000256" key="2">
    <source>
        <dbReference type="ARBA" id="ARBA00022692"/>
    </source>
</evidence>
<dbReference type="CDD" id="cd14479">
    <property type="entry name" value="SPX-MFS_plant"/>
    <property type="match status" value="1"/>
</dbReference>
<evidence type="ECO:0000256" key="6">
    <source>
        <dbReference type="SAM" id="MobiDB-lite"/>
    </source>
</evidence>
<evidence type="ECO:0000313" key="10">
    <source>
        <dbReference type="Proteomes" id="UP000428333"/>
    </source>
</evidence>
<evidence type="ECO:0000313" key="9">
    <source>
        <dbReference type="EMBL" id="KAE9459536.1"/>
    </source>
</evidence>
<dbReference type="GO" id="GO:0022857">
    <property type="term" value="F:transmembrane transporter activity"/>
    <property type="evidence" value="ECO:0007669"/>
    <property type="project" value="InterPro"/>
</dbReference>
<feature type="transmembrane region" description="Helical" evidence="7">
    <location>
        <begin position="306"/>
        <end position="323"/>
    </location>
</feature>
<keyword evidence="3 7" id="KW-1133">Transmembrane helix</keyword>
<feature type="region of interest" description="Disordered" evidence="6">
    <location>
        <begin position="468"/>
        <end position="494"/>
    </location>
</feature>
<feature type="transmembrane region" description="Helical" evidence="7">
    <location>
        <begin position="329"/>
        <end position="348"/>
    </location>
</feature>
<feature type="transmembrane region" description="Helical" evidence="7">
    <location>
        <begin position="556"/>
        <end position="581"/>
    </location>
</feature>
<dbReference type="EMBL" id="QEFC01001168">
    <property type="protein sequence ID" value="KAE9459536.1"/>
    <property type="molecule type" value="Genomic_DNA"/>
</dbReference>
<dbReference type="PANTHER" id="PTHR23510">
    <property type="entry name" value="INNER MEMBRANE TRANSPORT PROTEIN YAJR"/>
    <property type="match status" value="1"/>
</dbReference>
<dbReference type="Gene3D" id="1.20.1250.20">
    <property type="entry name" value="MFS general substrate transporter like domains"/>
    <property type="match status" value="1"/>
</dbReference>
<dbReference type="InterPro" id="IPR036259">
    <property type="entry name" value="MFS_trans_sf"/>
</dbReference>
<dbReference type="Pfam" id="PF07690">
    <property type="entry name" value="MFS_1"/>
    <property type="match status" value="1"/>
</dbReference>
<evidence type="ECO:0000256" key="7">
    <source>
        <dbReference type="SAM" id="Phobius"/>
    </source>
</evidence>
<dbReference type="SUPFAM" id="SSF103473">
    <property type="entry name" value="MFS general substrate transporter"/>
    <property type="match status" value="1"/>
</dbReference>
<keyword evidence="4 7" id="KW-0472">Membrane</keyword>
<feature type="transmembrane region" description="Helical" evidence="7">
    <location>
        <begin position="241"/>
        <end position="259"/>
    </location>
</feature>
<feature type="compositionally biased region" description="Acidic residues" evidence="6">
    <location>
        <begin position="472"/>
        <end position="488"/>
    </location>
</feature>